<dbReference type="Proteomes" id="UP001614264">
    <property type="component" value="Unassembled WGS sequence"/>
</dbReference>
<keyword evidence="1" id="KW-0812">Transmembrane</keyword>
<organism evidence="2 3">
    <name type="scientific">Streptomyces salinarius</name>
    <dbReference type="NCBI Taxonomy" id="2762598"/>
    <lineage>
        <taxon>Bacteria</taxon>
        <taxon>Bacillati</taxon>
        <taxon>Actinomycetota</taxon>
        <taxon>Actinomycetes</taxon>
        <taxon>Kitasatosporales</taxon>
        <taxon>Streptomycetaceae</taxon>
        <taxon>Streptomyces</taxon>
    </lineage>
</organism>
<dbReference type="InterPro" id="IPR045919">
    <property type="entry name" value="DUF6338"/>
</dbReference>
<evidence type="ECO:0000313" key="2">
    <source>
        <dbReference type="EMBL" id="MFI7870550.1"/>
    </source>
</evidence>
<keyword evidence="3" id="KW-1185">Reference proteome</keyword>
<dbReference type="Pfam" id="PF19865">
    <property type="entry name" value="DUF6338"/>
    <property type="match status" value="1"/>
</dbReference>
<evidence type="ECO:0000313" key="3">
    <source>
        <dbReference type="Proteomes" id="UP001614264"/>
    </source>
</evidence>
<name>A0ABW8B8V6_9ACTN</name>
<comment type="caution">
    <text evidence="2">The sequence shown here is derived from an EMBL/GenBank/DDBJ whole genome shotgun (WGS) entry which is preliminary data.</text>
</comment>
<dbReference type="RefSeq" id="WP_233646909.1">
    <property type="nucleotide sequence ID" value="NZ_JBITPR010000026.1"/>
</dbReference>
<proteinExistence type="predicted"/>
<evidence type="ECO:0000256" key="1">
    <source>
        <dbReference type="SAM" id="Phobius"/>
    </source>
</evidence>
<reference evidence="2 3" key="1">
    <citation type="submission" date="2024-07" db="EMBL/GenBank/DDBJ databases">
        <title>Whole genome sequencing of Prodigiosin pigment-producing Streptomyces salinarius isolated from rhizosphere soil of Arachis hypogaea.</title>
        <authorList>
            <person name="Vidhya A."/>
            <person name="Ramya S."/>
        </authorList>
    </citation>
    <scope>NUCLEOTIDE SEQUENCE [LARGE SCALE GENOMIC DNA]</scope>
    <source>
        <strain evidence="2 3">VRMG2420</strain>
    </source>
</reference>
<feature type="transmembrane region" description="Helical" evidence="1">
    <location>
        <begin position="43"/>
        <end position="65"/>
    </location>
</feature>
<feature type="transmembrane region" description="Helical" evidence="1">
    <location>
        <begin position="6"/>
        <end position="23"/>
    </location>
</feature>
<keyword evidence="1" id="KW-0472">Membrane</keyword>
<dbReference type="EMBL" id="JBITPR010000026">
    <property type="protein sequence ID" value="MFI7870550.1"/>
    <property type="molecule type" value="Genomic_DNA"/>
</dbReference>
<sequence length="239" mass="25613">MPTTFAQLMLFVTMLTPGLVYTLKRERSAPSRTLSAFRETAEILLVSVIANMAALLLLSVCRVLLPGHTPDVGEIVRGSGDYVRSHYRLLALWAGGLLAASTLLAFLAADGRLLNAAARSLRRPRRTPSDAFASAWWSLFQEEHDGPVHVGCHLDDGSYVAGMLRSFNRDSNDTADRELTLTGPITYRAPGSTQAQILDGVGAAAVSARRITLMTVGFLAGAEPTPVPEPTNTSVPSLP</sequence>
<accession>A0ABW8B8V6</accession>
<keyword evidence="1" id="KW-1133">Transmembrane helix</keyword>
<protein>
    <submittedName>
        <fullName evidence="2">DUF6338 family protein</fullName>
    </submittedName>
</protein>
<feature type="transmembrane region" description="Helical" evidence="1">
    <location>
        <begin position="85"/>
        <end position="109"/>
    </location>
</feature>
<gene>
    <name evidence="2" type="ORF">AB4829_08070</name>
</gene>